<protein>
    <recommendedName>
        <fullName evidence="5">Chemotaxis protein methyltransferase</fullName>
        <ecNumber evidence="5">2.1.1.80</ecNumber>
    </recommendedName>
</protein>
<name>A0A1M5K7J2_9GAMM</name>
<dbReference type="SUPFAM" id="SSF53335">
    <property type="entry name" value="S-adenosyl-L-methionine-dependent methyltransferases"/>
    <property type="match status" value="1"/>
</dbReference>
<dbReference type="PROSITE" id="PS50123">
    <property type="entry name" value="CHER"/>
    <property type="match status" value="1"/>
</dbReference>
<keyword evidence="3 5" id="KW-0808">Transferase</keyword>
<dbReference type="InterPro" id="IPR050903">
    <property type="entry name" value="Bact_Chemotaxis_MeTrfase"/>
</dbReference>
<evidence type="ECO:0000256" key="6">
    <source>
        <dbReference type="PIRSR" id="PIRSR000410-1"/>
    </source>
</evidence>
<dbReference type="GO" id="GO:0032259">
    <property type="term" value="P:methylation"/>
    <property type="evidence" value="ECO:0007669"/>
    <property type="project" value="UniProtKB-KW"/>
</dbReference>
<dbReference type="EMBL" id="FQWZ01000001">
    <property type="protein sequence ID" value="SHG48479.1"/>
    <property type="molecule type" value="Genomic_DNA"/>
</dbReference>
<dbReference type="SMART" id="SM00138">
    <property type="entry name" value="MeTrc"/>
    <property type="match status" value="1"/>
</dbReference>
<comment type="catalytic activity">
    <reaction evidence="1 5">
        <text>L-glutamyl-[protein] + S-adenosyl-L-methionine = [protein]-L-glutamate 5-O-methyl ester + S-adenosyl-L-homocysteine</text>
        <dbReference type="Rhea" id="RHEA:24452"/>
        <dbReference type="Rhea" id="RHEA-COMP:10208"/>
        <dbReference type="Rhea" id="RHEA-COMP:10311"/>
        <dbReference type="ChEBI" id="CHEBI:29973"/>
        <dbReference type="ChEBI" id="CHEBI:57856"/>
        <dbReference type="ChEBI" id="CHEBI:59789"/>
        <dbReference type="ChEBI" id="CHEBI:82795"/>
        <dbReference type="EC" id="2.1.1.80"/>
    </reaction>
</comment>
<dbReference type="STRING" id="490188.SAMN04488068_0390"/>
<dbReference type="Gene3D" id="3.40.50.150">
    <property type="entry name" value="Vaccinia Virus protein VP39"/>
    <property type="match status" value="1"/>
</dbReference>
<gene>
    <name evidence="8" type="ORF">SAMN04488068_0390</name>
</gene>
<reference evidence="8 9" key="1">
    <citation type="submission" date="2016-11" db="EMBL/GenBank/DDBJ databases">
        <authorList>
            <person name="Jaros S."/>
            <person name="Januszkiewicz K."/>
            <person name="Wedrychowicz H."/>
        </authorList>
    </citation>
    <scope>NUCLEOTIDE SEQUENCE [LARGE SCALE GENOMIC DNA]</scope>
    <source>
        <strain evidence="8 9">CGMCC 1.7049</strain>
    </source>
</reference>
<dbReference type="RefSeq" id="WP_084083074.1">
    <property type="nucleotide sequence ID" value="NZ_FQWZ01000001.1"/>
</dbReference>
<dbReference type="InterPro" id="IPR022641">
    <property type="entry name" value="CheR_N"/>
</dbReference>
<dbReference type="PANTHER" id="PTHR24422:SF19">
    <property type="entry name" value="CHEMOTAXIS PROTEIN METHYLTRANSFERASE"/>
    <property type="match status" value="1"/>
</dbReference>
<feature type="binding site" evidence="6">
    <location>
        <position position="142"/>
    </location>
    <ligand>
        <name>S-adenosyl-L-methionine</name>
        <dbReference type="ChEBI" id="CHEBI:59789"/>
    </ligand>
</feature>
<dbReference type="OrthoDB" id="9816309at2"/>
<dbReference type="GO" id="GO:0008983">
    <property type="term" value="F:protein-glutamate O-methyltransferase activity"/>
    <property type="evidence" value="ECO:0007669"/>
    <property type="project" value="UniProtKB-EC"/>
</dbReference>
<dbReference type="InterPro" id="IPR026024">
    <property type="entry name" value="Chemotaxis_MeTrfase_CheR"/>
</dbReference>
<feature type="binding site" evidence="6">
    <location>
        <begin position="243"/>
        <end position="244"/>
    </location>
    <ligand>
        <name>S-adenosyl-L-methionine</name>
        <dbReference type="ChEBI" id="CHEBI:59789"/>
    </ligand>
</feature>
<keyword evidence="9" id="KW-1185">Reference proteome</keyword>
<dbReference type="InterPro" id="IPR022642">
    <property type="entry name" value="CheR_C"/>
</dbReference>
<feature type="binding site" evidence="6">
    <location>
        <position position="109"/>
    </location>
    <ligand>
        <name>S-adenosyl-L-methionine</name>
        <dbReference type="ChEBI" id="CHEBI:59789"/>
    </ligand>
</feature>
<feature type="domain" description="CheR-type methyltransferase" evidence="7">
    <location>
        <begin position="26"/>
        <end position="299"/>
    </location>
</feature>
<dbReference type="Gene3D" id="1.10.155.10">
    <property type="entry name" value="Chemotaxis receptor methyltransferase CheR, N-terminal domain"/>
    <property type="match status" value="1"/>
</dbReference>
<dbReference type="InterPro" id="IPR036804">
    <property type="entry name" value="CheR_N_sf"/>
</dbReference>
<dbReference type="PIRSF" id="PIRSF000410">
    <property type="entry name" value="CheR"/>
    <property type="match status" value="1"/>
</dbReference>
<sequence>MKQPLQSHGISTVDDFDACVVRSDSSSIREFTFTVADFKRISGLIHARAGIALNDGKRDLVYSRIGRRLRALRMTSFREYLDQLESSGDDAEWQAFTNALTTNLTSFFREEHHFVRLAELLAKRAPGERMLLWCSAASTGEEPYSIAITAAEVFGTLKPPVSILATDIDTQVLDTASQGVYADERIERLSEERKRRFFRRGTGENQGLVRVVDELRELVTFRQLNLLDPRYPVRGPFRAIFCRNVMIYFDKPTQYQVLSRMVPVLADDGLFFAGHSESFFHAGDLIESCGRTIYRKAQR</sequence>
<evidence type="ECO:0000256" key="5">
    <source>
        <dbReference type="PIRNR" id="PIRNR000410"/>
    </source>
</evidence>
<evidence type="ECO:0000259" key="7">
    <source>
        <dbReference type="PROSITE" id="PS50123"/>
    </source>
</evidence>
<dbReference type="Pfam" id="PF01739">
    <property type="entry name" value="CheR"/>
    <property type="match status" value="1"/>
</dbReference>
<evidence type="ECO:0000313" key="9">
    <source>
        <dbReference type="Proteomes" id="UP000199758"/>
    </source>
</evidence>
<evidence type="ECO:0000313" key="8">
    <source>
        <dbReference type="EMBL" id="SHG48479.1"/>
    </source>
</evidence>
<keyword evidence="2 5" id="KW-0489">Methyltransferase</keyword>
<accession>A0A1M5K7J2</accession>
<dbReference type="InterPro" id="IPR029063">
    <property type="entry name" value="SAM-dependent_MTases_sf"/>
</dbReference>
<dbReference type="InterPro" id="IPR000780">
    <property type="entry name" value="CheR_MeTrfase"/>
</dbReference>
<dbReference type="EC" id="2.1.1.80" evidence="5"/>
<dbReference type="PRINTS" id="PR00996">
    <property type="entry name" value="CHERMTFRASE"/>
</dbReference>
<evidence type="ECO:0000256" key="4">
    <source>
        <dbReference type="ARBA" id="ARBA00022691"/>
    </source>
</evidence>
<dbReference type="SUPFAM" id="SSF47757">
    <property type="entry name" value="Chemotaxis receptor methyltransferase CheR, N-terminal domain"/>
    <property type="match status" value="1"/>
</dbReference>
<evidence type="ECO:0000256" key="3">
    <source>
        <dbReference type="ARBA" id="ARBA00022679"/>
    </source>
</evidence>
<proteinExistence type="predicted"/>
<evidence type="ECO:0000256" key="2">
    <source>
        <dbReference type="ARBA" id="ARBA00022603"/>
    </source>
</evidence>
<feature type="binding site" evidence="6">
    <location>
        <begin position="225"/>
        <end position="226"/>
    </location>
    <ligand>
        <name>S-adenosyl-L-methionine</name>
        <dbReference type="ChEBI" id="CHEBI:59789"/>
    </ligand>
</feature>
<feature type="binding site" evidence="6">
    <location>
        <position position="105"/>
    </location>
    <ligand>
        <name>S-adenosyl-L-methionine</name>
        <dbReference type="ChEBI" id="CHEBI:59789"/>
    </ligand>
</feature>
<dbReference type="Proteomes" id="UP000199758">
    <property type="component" value="Unassembled WGS sequence"/>
</dbReference>
<dbReference type="Pfam" id="PF03705">
    <property type="entry name" value="CheR_N"/>
    <property type="match status" value="1"/>
</dbReference>
<dbReference type="AlphaFoldDB" id="A0A1M5K7J2"/>
<feature type="binding site" evidence="6">
    <location>
        <position position="167"/>
    </location>
    <ligand>
        <name>S-adenosyl-L-methionine</name>
        <dbReference type="ChEBI" id="CHEBI:59789"/>
    </ligand>
</feature>
<comment type="function">
    <text evidence="5">Methylation of the membrane-bound methyl-accepting chemotaxis proteins (MCP) to form gamma-glutamyl methyl ester residues in MCP.</text>
</comment>
<organism evidence="8 9">
    <name type="scientific">Hydrocarboniphaga daqingensis</name>
    <dbReference type="NCBI Taxonomy" id="490188"/>
    <lineage>
        <taxon>Bacteria</taxon>
        <taxon>Pseudomonadati</taxon>
        <taxon>Pseudomonadota</taxon>
        <taxon>Gammaproteobacteria</taxon>
        <taxon>Nevskiales</taxon>
        <taxon>Nevskiaceae</taxon>
        <taxon>Hydrocarboniphaga</taxon>
    </lineage>
</organism>
<feature type="binding site" evidence="6">
    <location>
        <position position="103"/>
    </location>
    <ligand>
        <name>S-adenosyl-L-methionine</name>
        <dbReference type="ChEBI" id="CHEBI:59789"/>
    </ligand>
</feature>
<dbReference type="PANTHER" id="PTHR24422">
    <property type="entry name" value="CHEMOTAXIS PROTEIN METHYLTRANSFERASE"/>
    <property type="match status" value="1"/>
</dbReference>
<keyword evidence="4 5" id="KW-0949">S-adenosyl-L-methionine</keyword>
<evidence type="ECO:0000256" key="1">
    <source>
        <dbReference type="ARBA" id="ARBA00001541"/>
    </source>
</evidence>